<organism evidence="2">
    <name type="scientific">Streptomyces haneummycinicus</name>
    <dbReference type="NCBI Taxonomy" id="3074435"/>
    <lineage>
        <taxon>Bacteria</taxon>
        <taxon>Bacillati</taxon>
        <taxon>Actinomycetota</taxon>
        <taxon>Actinomycetes</taxon>
        <taxon>Kitasatosporales</taxon>
        <taxon>Streptomycetaceae</taxon>
        <taxon>Streptomyces</taxon>
    </lineage>
</organism>
<dbReference type="InterPro" id="IPR036188">
    <property type="entry name" value="FAD/NAD-bd_sf"/>
</dbReference>
<name>A0AAT9HJ33_9ACTN</name>
<dbReference type="AlphaFoldDB" id="A0AAT9HJ33"/>
<evidence type="ECO:0000313" key="2">
    <source>
        <dbReference type="EMBL" id="BFO17541.1"/>
    </source>
</evidence>
<feature type="compositionally biased region" description="Basic and acidic residues" evidence="1">
    <location>
        <begin position="21"/>
        <end position="34"/>
    </location>
</feature>
<feature type="region of interest" description="Disordered" evidence="1">
    <location>
        <begin position="1"/>
        <end position="38"/>
    </location>
</feature>
<sequence length="195" mass="20947">MTQRELNVESRRSGTGPGTTKGRDMSARTSHCEGDALPGETMDVMVIGGGATGLNGALRPPARAARPSRPTAAHPEMRDKPIGVLATGPASVRHAWPLRRLTDDLLCVTRDTDVESETRARFAAQSQARTEGPDGLKPPRKHLPDDTGHRFTCAMAGNPGRAGAPQRHRPHRPGRRSHCGPAPTTTPRRRPPADM</sequence>
<feature type="compositionally biased region" description="Basic and acidic residues" evidence="1">
    <location>
        <begin position="1"/>
        <end position="12"/>
    </location>
</feature>
<feature type="compositionally biased region" description="Basic residues" evidence="1">
    <location>
        <begin position="166"/>
        <end position="178"/>
    </location>
</feature>
<reference evidence="2" key="1">
    <citation type="submission" date="2024-06" db="EMBL/GenBank/DDBJ databases">
        <authorList>
            <consortium name="consrtm"/>
            <person name="Uemura M."/>
            <person name="Terahara T."/>
        </authorList>
    </citation>
    <scope>NUCLEOTIDE SEQUENCE</scope>
    <source>
        <strain evidence="2">KM77-8</strain>
    </source>
</reference>
<dbReference type="Gene3D" id="3.50.50.60">
    <property type="entry name" value="FAD/NAD(P)-binding domain"/>
    <property type="match status" value="1"/>
</dbReference>
<feature type="region of interest" description="Disordered" evidence="1">
    <location>
        <begin position="55"/>
        <end position="83"/>
    </location>
</feature>
<feature type="compositionally biased region" description="Low complexity" evidence="1">
    <location>
        <begin position="57"/>
        <end position="73"/>
    </location>
</feature>
<protein>
    <submittedName>
        <fullName evidence="2">Uncharacterized protein</fullName>
    </submittedName>
</protein>
<dbReference type="EMBL" id="AP035768">
    <property type="protein sequence ID" value="BFO17541.1"/>
    <property type="molecule type" value="Genomic_DNA"/>
</dbReference>
<evidence type="ECO:0000256" key="1">
    <source>
        <dbReference type="SAM" id="MobiDB-lite"/>
    </source>
</evidence>
<proteinExistence type="predicted"/>
<accession>A0AAT9HJ33</accession>
<feature type="region of interest" description="Disordered" evidence="1">
    <location>
        <begin position="115"/>
        <end position="195"/>
    </location>
</feature>
<reference evidence="2" key="2">
    <citation type="submission" date="2024-07" db="EMBL/GenBank/DDBJ databases">
        <title>Streptomyces haneummycinica sp. nov., a new antibiotic-producing actinobacterium isolated from marine sediment.</title>
        <authorList>
            <person name="Uemura M."/>
            <person name="Hamada M."/>
            <person name="Hirano S."/>
            <person name="Kobayashi K."/>
            <person name="Ohshiro T."/>
            <person name="Kobayashi T."/>
            <person name="Terahara T."/>
        </authorList>
    </citation>
    <scope>NUCLEOTIDE SEQUENCE</scope>
    <source>
        <strain evidence="2">KM77-8</strain>
    </source>
</reference>
<gene>
    <name evidence="2" type="ORF">SHKM778_39290</name>
</gene>